<dbReference type="AlphaFoldDB" id="A0A166JCV0"/>
<evidence type="ECO:0000256" key="1">
    <source>
        <dbReference type="ARBA" id="ARBA00004141"/>
    </source>
</evidence>
<comment type="similarity">
    <text evidence="2">Belongs to the UPF0014 family.</text>
</comment>
<dbReference type="InterPro" id="IPR005226">
    <property type="entry name" value="UPF0014_fam"/>
</dbReference>
<evidence type="ECO:0000313" key="7">
    <source>
        <dbReference type="Proteomes" id="UP000076532"/>
    </source>
</evidence>
<sequence length="135" mass="14011">MSSRNYNASPIPIRDNKDKVQMYLAFGASQFEACKLIATEALRLALAPTINQMSVLGTTAIPDVATGTILGGASTTSIALASIITTVLALSVVADGEHRVRSDRVDGRPHAVYHGRAWVCGEGAERDGVGGGGGE</sequence>
<keyword evidence="3" id="KW-0812">Transmembrane</keyword>
<dbReference type="GO" id="GO:0005886">
    <property type="term" value="C:plasma membrane"/>
    <property type="evidence" value="ECO:0007669"/>
    <property type="project" value="TreeGrafter"/>
</dbReference>
<dbReference type="Proteomes" id="UP000076532">
    <property type="component" value="Unassembled WGS sequence"/>
</dbReference>
<dbReference type="PANTHER" id="PTHR30028">
    <property type="entry name" value="UPF0014 INNER MEMBRANE PROTEIN YBBM-RELATED"/>
    <property type="match status" value="1"/>
</dbReference>
<organism evidence="6 7">
    <name type="scientific">Athelia psychrophila</name>
    <dbReference type="NCBI Taxonomy" id="1759441"/>
    <lineage>
        <taxon>Eukaryota</taxon>
        <taxon>Fungi</taxon>
        <taxon>Dikarya</taxon>
        <taxon>Basidiomycota</taxon>
        <taxon>Agaricomycotina</taxon>
        <taxon>Agaricomycetes</taxon>
        <taxon>Agaricomycetidae</taxon>
        <taxon>Atheliales</taxon>
        <taxon>Atheliaceae</taxon>
        <taxon>Athelia</taxon>
    </lineage>
</organism>
<dbReference type="Pfam" id="PF03649">
    <property type="entry name" value="UPF0014"/>
    <property type="match status" value="1"/>
</dbReference>
<evidence type="ECO:0000313" key="6">
    <source>
        <dbReference type="EMBL" id="KZP20732.1"/>
    </source>
</evidence>
<keyword evidence="7" id="KW-1185">Reference proteome</keyword>
<dbReference type="PANTHER" id="PTHR30028:SF0">
    <property type="entry name" value="PROTEIN ALUMINUM SENSITIVE 3"/>
    <property type="match status" value="1"/>
</dbReference>
<keyword evidence="4" id="KW-1133">Transmembrane helix</keyword>
<accession>A0A166JCV0</accession>
<name>A0A166JCV0_9AGAM</name>
<dbReference type="EMBL" id="KV417553">
    <property type="protein sequence ID" value="KZP20732.1"/>
    <property type="molecule type" value="Genomic_DNA"/>
</dbReference>
<proteinExistence type="inferred from homology"/>
<evidence type="ECO:0000256" key="2">
    <source>
        <dbReference type="ARBA" id="ARBA00005268"/>
    </source>
</evidence>
<comment type="subcellular location">
    <subcellularLocation>
        <location evidence="1">Membrane</location>
        <topology evidence="1">Multi-pass membrane protein</topology>
    </subcellularLocation>
</comment>
<keyword evidence="5" id="KW-0472">Membrane</keyword>
<evidence type="ECO:0000256" key="3">
    <source>
        <dbReference type="ARBA" id="ARBA00022692"/>
    </source>
</evidence>
<dbReference type="OrthoDB" id="432685at2759"/>
<protein>
    <submittedName>
        <fullName evidence="6">Uncharacterized protein</fullName>
    </submittedName>
</protein>
<evidence type="ECO:0000256" key="5">
    <source>
        <dbReference type="ARBA" id="ARBA00023136"/>
    </source>
</evidence>
<gene>
    <name evidence="6" type="ORF">FIBSPDRAFT_954414</name>
</gene>
<evidence type="ECO:0000256" key="4">
    <source>
        <dbReference type="ARBA" id="ARBA00022989"/>
    </source>
</evidence>
<reference evidence="6 7" key="1">
    <citation type="journal article" date="2016" name="Mol. Biol. Evol.">
        <title>Comparative Genomics of Early-Diverging Mushroom-Forming Fungi Provides Insights into the Origins of Lignocellulose Decay Capabilities.</title>
        <authorList>
            <person name="Nagy L.G."/>
            <person name="Riley R."/>
            <person name="Tritt A."/>
            <person name="Adam C."/>
            <person name="Daum C."/>
            <person name="Floudas D."/>
            <person name="Sun H."/>
            <person name="Yadav J.S."/>
            <person name="Pangilinan J."/>
            <person name="Larsson K.H."/>
            <person name="Matsuura K."/>
            <person name="Barry K."/>
            <person name="Labutti K."/>
            <person name="Kuo R."/>
            <person name="Ohm R.A."/>
            <person name="Bhattacharya S.S."/>
            <person name="Shirouzu T."/>
            <person name="Yoshinaga Y."/>
            <person name="Martin F.M."/>
            <person name="Grigoriev I.V."/>
            <person name="Hibbett D.S."/>
        </authorList>
    </citation>
    <scope>NUCLEOTIDE SEQUENCE [LARGE SCALE GENOMIC DNA]</scope>
    <source>
        <strain evidence="6 7">CBS 109695</strain>
    </source>
</reference>